<proteinExistence type="predicted"/>
<feature type="domain" description="DUF4371" evidence="1">
    <location>
        <begin position="2"/>
        <end position="163"/>
    </location>
</feature>
<protein>
    <recommendedName>
        <fullName evidence="1">DUF4371 domain-containing protein</fullName>
    </recommendedName>
</protein>
<accession>A0A9R0HS12</accession>
<organism evidence="2 3">
    <name type="scientific">Spinacia oleracea</name>
    <name type="common">Spinach</name>
    <dbReference type="NCBI Taxonomy" id="3562"/>
    <lineage>
        <taxon>Eukaryota</taxon>
        <taxon>Viridiplantae</taxon>
        <taxon>Streptophyta</taxon>
        <taxon>Embryophyta</taxon>
        <taxon>Tracheophyta</taxon>
        <taxon>Spermatophyta</taxon>
        <taxon>Magnoliopsida</taxon>
        <taxon>eudicotyledons</taxon>
        <taxon>Gunneridae</taxon>
        <taxon>Pentapetalae</taxon>
        <taxon>Caryophyllales</taxon>
        <taxon>Chenopodiaceae</taxon>
        <taxon>Chenopodioideae</taxon>
        <taxon>Anserineae</taxon>
        <taxon>Spinacia</taxon>
    </lineage>
</organism>
<evidence type="ECO:0000313" key="3">
    <source>
        <dbReference type="RefSeq" id="XP_021835369.2"/>
    </source>
</evidence>
<evidence type="ECO:0000259" key="1">
    <source>
        <dbReference type="Pfam" id="PF14291"/>
    </source>
</evidence>
<dbReference type="SUPFAM" id="SSF53098">
    <property type="entry name" value="Ribonuclease H-like"/>
    <property type="match status" value="1"/>
</dbReference>
<gene>
    <name evidence="3" type="primary">LOC110775077</name>
</gene>
<dbReference type="PANTHER" id="PTHR45749">
    <property type="match status" value="1"/>
</dbReference>
<dbReference type="Pfam" id="PF14291">
    <property type="entry name" value="DUF4371"/>
    <property type="match status" value="1"/>
</dbReference>
<dbReference type="PANTHER" id="PTHR45749:SF30">
    <property type="entry name" value="ZINC FINGER MYM-TYPE PROTEIN 1-LIKE"/>
    <property type="match status" value="1"/>
</dbReference>
<evidence type="ECO:0000313" key="2">
    <source>
        <dbReference type="Proteomes" id="UP000813463"/>
    </source>
</evidence>
<dbReference type="AlphaFoldDB" id="A0A9R0HS12"/>
<dbReference type="Proteomes" id="UP000813463">
    <property type="component" value="Chromosome 5"/>
</dbReference>
<keyword evidence="2" id="KW-1185">Reference proteome</keyword>
<dbReference type="KEGG" id="soe:110775077"/>
<dbReference type="InterPro" id="IPR025398">
    <property type="entry name" value="DUF4371"/>
</dbReference>
<reference evidence="2" key="1">
    <citation type="journal article" date="2021" name="Nat. Commun.">
        <title>Genomic analyses provide insights into spinach domestication and the genetic basis of agronomic traits.</title>
        <authorList>
            <person name="Cai X."/>
            <person name="Sun X."/>
            <person name="Xu C."/>
            <person name="Sun H."/>
            <person name="Wang X."/>
            <person name="Ge C."/>
            <person name="Zhang Z."/>
            <person name="Wang Q."/>
            <person name="Fei Z."/>
            <person name="Jiao C."/>
            <person name="Wang Q."/>
        </authorList>
    </citation>
    <scope>NUCLEOTIDE SEQUENCE [LARGE SCALE GENOMIC DNA]</scope>
    <source>
        <strain evidence="2">cv. Varoflay</strain>
    </source>
</reference>
<sequence>MRWILLQGMPTRLHDESENYLLNMCNILGFFKYTLKNIPDVQKVVLENAPGNFLMLAPLIQKDIINVCAKETTKAIIEELGDGIFSILVDVCADLCDKDQMTLFLRYISKKGEIIERFLGIVYVPDTNSLTLKATTESLLMEHSLSLSRVRGQCYNGAGKMQDAIHDIKTLIMRESPSAYYVHCFSHQLQLTLAVVAKKNADCNWLFVDVLTTLVNYVDGSPERK</sequence>
<dbReference type="GeneID" id="110775077"/>
<dbReference type="RefSeq" id="XP_021835369.2">
    <property type="nucleotide sequence ID" value="XM_021979677.2"/>
</dbReference>
<name>A0A9R0HS12_SPIOL</name>
<dbReference type="InterPro" id="IPR012337">
    <property type="entry name" value="RNaseH-like_sf"/>
</dbReference>
<reference evidence="3" key="2">
    <citation type="submission" date="2025-08" db="UniProtKB">
        <authorList>
            <consortium name="RefSeq"/>
        </authorList>
    </citation>
    <scope>IDENTIFICATION</scope>
    <source>
        <tissue evidence="3">Leaf</tissue>
    </source>
</reference>